<name>A0A2W2BLX8_9BACT</name>
<dbReference type="Gene3D" id="2.40.360.20">
    <property type="match status" value="1"/>
</dbReference>
<reference evidence="3 4" key="1">
    <citation type="submission" date="2018-06" db="EMBL/GenBank/DDBJ databases">
        <title>Mucibacter soli gen. nov., sp. nov., a new member of the family Chitinophagaceae producing mucin.</title>
        <authorList>
            <person name="Kim M.-K."/>
            <person name="Park S."/>
            <person name="Kim T.-S."/>
            <person name="Joung Y."/>
            <person name="Han J.-H."/>
            <person name="Kim S.B."/>
        </authorList>
    </citation>
    <scope>NUCLEOTIDE SEQUENCE [LARGE SCALE GENOMIC DNA]</scope>
    <source>
        <strain evidence="3 4">R1-15</strain>
    </source>
</reference>
<dbReference type="AlphaFoldDB" id="A0A2W2BLX8"/>
<dbReference type="Pfam" id="PF18962">
    <property type="entry name" value="Por_Secre_tail"/>
    <property type="match status" value="1"/>
</dbReference>
<evidence type="ECO:0000313" key="3">
    <source>
        <dbReference type="EMBL" id="PZF74446.1"/>
    </source>
</evidence>
<evidence type="ECO:0000256" key="1">
    <source>
        <dbReference type="SAM" id="SignalP"/>
    </source>
</evidence>
<dbReference type="RefSeq" id="WP_110997284.1">
    <property type="nucleotide sequence ID" value="NZ_QKTW01000003.1"/>
</dbReference>
<dbReference type="NCBIfam" id="TIGR04183">
    <property type="entry name" value="Por_Secre_tail"/>
    <property type="match status" value="1"/>
</dbReference>
<evidence type="ECO:0000259" key="2">
    <source>
        <dbReference type="Pfam" id="PF18962"/>
    </source>
</evidence>
<feature type="chain" id="PRO_5015898535" description="Secretion system C-terminal sorting domain-containing protein" evidence="1">
    <location>
        <begin position="20"/>
        <end position="351"/>
    </location>
</feature>
<dbReference type="InterPro" id="IPR026444">
    <property type="entry name" value="Secre_tail"/>
</dbReference>
<gene>
    <name evidence="3" type="ORF">DN068_02375</name>
</gene>
<comment type="caution">
    <text evidence="3">The sequence shown here is derived from an EMBL/GenBank/DDBJ whole genome shotgun (WGS) entry which is preliminary data.</text>
</comment>
<proteinExistence type="predicted"/>
<keyword evidence="4" id="KW-1185">Reference proteome</keyword>
<dbReference type="EMBL" id="QKTW01000003">
    <property type="protein sequence ID" value="PZF74446.1"/>
    <property type="molecule type" value="Genomic_DNA"/>
</dbReference>
<organism evidence="3 4">
    <name type="scientific">Taibaiella soli</name>
    <dbReference type="NCBI Taxonomy" id="1649169"/>
    <lineage>
        <taxon>Bacteria</taxon>
        <taxon>Pseudomonadati</taxon>
        <taxon>Bacteroidota</taxon>
        <taxon>Chitinophagia</taxon>
        <taxon>Chitinophagales</taxon>
        <taxon>Chitinophagaceae</taxon>
        <taxon>Taibaiella</taxon>
    </lineage>
</organism>
<feature type="domain" description="Secretion system C-terminal sorting" evidence="2">
    <location>
        <begin position="274"/>
        <end position="342"/>
    </location>
</feature>
<feature type="signal peptide" evidence="1">
    <location>
        <begin position="1"/>
        <end position="19"/>
    </location>
</feature>
<dbReference type="OrthoDB" id="671724at2"/>
<keyword evidence="1" id="KW-0732">Signal</keyword>
<accession>A0A2W2BLX8</accession>
<evidence type="ECO:0000313" key="4">
    <source>
        <dbReference type="Proteomes" id="UP000248745"/>
    </source>
</evidence>
<dbReference type="Proteomes" id="UP000248745">
    <property type="component" value="Unassembled WGS sequence"/>
</dbReference>
<protein>
    <recommendedName>
        <fullName evidence="2">Secretion system C-terminal sorting domain-containing protein</fullName>
    </recommendedName>
</protein>
<sequence>MKKTLLFLLSVASFIGVYAQPVIHGYDVNPVPGETIEIKSKNNQSLNLGANGANQAWDFSNLSQTQGYINTITSAYSSPVGTPGAFSFPDANLRIQYNPSDTIYYYYNADSSSYKYLGYGDTSGGAIGWVTNPRSVFRYPLTYNTHYIDTINEIFTAPSSNDTETTHGIIDRNVVAYGSLTLPSGTFNNVLKITSTTTDTTYMQQDIYIDLTIETYWLYPGIHTPLLYSESDFGQIFHPNGSITNTGGTSFFYATGTPTAVNEIVAKKYKVTCFPNPAQNTVNLGFELKQPGDVVVKVMAANGTVVLKQENHYGQSGATTLPLNINQLAAGIYFADLNISGVHINQQFIKN</sequence>